<dbReference type="InterPro" id="IPR058995">
    <property type="entry name" value="YolC/YozM-like"/>
</dbReference>
<comment type="caution">
    <text evidence="1">The sequence shown here is derived from an EMBL/GenBank/DDBJ whole genome shotgun (WGS) entry which is preliminary data.</text>
</comment>
<gene>
    <name evidence="1" type="ORF">HMPREF9372_3755</name>
</gene>
<organism evidence="1 2">
    <name type="scientific">Sporosarcina newyorkensis 2681</name>
    <dbReference type="NCBI Taxonomy" id="1027292"/>
    <lineage>
        <taxon>Bacteria</taxon>
        <taxon>Bacillati</taxon>
        <taxon>Bacillota</taxon>
        <taxon>Bacilli</taxon>
        <taxon>Bacillales</taxon>
        <taxon>Caryophanaceae</taxon>
        <taxon>Sporosarcina</taxon>
    </lineage>
</organism>
<dbReference type="Proteomes" id="UP000005316">
    <property type="component" value="Unassembled WGS sequence"/>
</dbReference>
<sequence length="101" mass="11782">MMEVKRMGIKRKLGALILTSIIVMSVVFLYTQQKPYSTELVMESLWDKYEVQSTGIGITDPVISIDVYDKNDIPEVEKYLKSNLSKDDLEHYEIEIFSRWS</sequence>
<accession>F9DY74</accession>
<protein>
    <submittedName>
        <fullName evidence="1">Uncharacterized protein</fullName>
    </submittedName>
</protein>
<evidence type="ECO:0000313" key="2">
    <source>
        <dbReference type="Proteomes" id="UP000005316"/>
    </source>
</evidence>
<dbReference type="eggNOG" id="ENOG5033A0X">
    <property type="taxonomic scope" value="Bacteria"/>
</dbReference>
<evidence type="ECO:0000313" key="1">
    <source>
        <dbReference type="EMBL" id="EGQ19188.1"/>
    </source>
</evidence>
<dbReference type="Pfam" id="PF26328">
    <property type="entry name" value="YolC_YozM"/>
    <property type="match status" value="1"/>
</dbReference>
<proteinExistence type="predicted"/>
<reference evidence="1 2" key="1">
    <citation type="submission" date="2011-04" db="EMBL/GenBank/DDBJ databases">
        <authorList>
            <person name="Muzny D."/>
            <person name="Qin X."/>
            <person name="Deng J."/>
            <person name="Jiang H."/>
            <person name="Liu Y."/>
            <person name="Qu J."/>
            <person name="Song X.-Z."/>
            <person name="Zhang L."/>
            <person name="Thornton R."/>
            <person name="Coyle M."/>
            <person name="Francisco L."/>
            <person name="Jackson L."/>
            <person name="Javaid M."/>
            <person name="Korchina V."/>
            <person name="Kovar C."/>
            <person name="Mata R."/>
            <person name="Mathew T."/>
            <person name="Ngo R."/>
            <person name="Nguyen L."/>
            <person name="Nguyen N."/>
            <person name="Okwuonu G."/>
            <person name="Ongeri F."/>
            <person name="Pham C."/>
            <person name="Simmons D."/>
            <person name="Wilczek-Boney K."/>
            <person name="Hale W."/>
            <person name="Jakkamsetti A."/>
            <person name="Pham P."/>
            <person name="Ruth R."/>
            <person name="San Lucas F."/>
            <person name="Warren J."/>
            <person name="Zhang J."/>
            <person name="Zhao Z."/>
            <person name="Zhou C."/>
            <person name="Zhu D."/>
            <person name="Lee S."/>
            <person name="Bess C."/>
            <person name="Blankenburg K."/>
            <person name="Forbes L."/>
            <person name="Fu Q."/>
            <person name="Gubbala S."/>
            <person name="Hirani K."/>
            <person name="Jayaseelan J.C."/>
            <person name="Lara F."/>
            <person name="Munidasa M."/>
            <person name="Palculict T."/>
            <person name="Patil S."/>
            <person name="Pu L.-L."/>
            <person name="Saada N."/>
            <person name="Tang L."/>
            <person name="Weissenberger G."/>
            <person name="Zhu Y."/>
            <person name="Hemphill L."/>
            <person name="Shang Y."/>
            <person name="Youmans B."/>
            <person name="Ayvaz T."/>
            <person name="Ross M."/>
            <person name="Santibanez J."/>
            <person name="Aqrawi P."/>
            <person name="Gross S."/>
            <person name="Joshi V."/>
            <person name="Fowler G."/>
            <person name="Nazareth L."/>
            <person name="Reid J."/>
            <person name="Worley K."/>
            <person name="Petrosino J."/>
            <person name="Highlander S."/>
            <person name="Gibbs R."/>
        </authorList>
    </citation>
    <scope>NUCLEOTIDE SEQUENCE [LARGE SCALE GENOMIC DNA]</scope>
    <source>
        <strain evidence="1 2">2681</strain>
    </source>
</reference>
<dbReference type="HOGENOM" id="CLU_172343_0_0_9"/>
<dbReference type="EMBL" id="AFPZ01000124">
    <property type="protein sequence ID" value="EGQ19188.1"/>
    <property type="molecule type" value="Genomic_DNA"/>
</dbReference>
<dbReference type="AlphaFoldDB" id="F9DY74"/>
<name>F9DY74_9BACL</name>